<comment type="caution">
    <text evidence="2">The sequence shown here is derived from an EMBL/GenBank/DDBJ whole genome shotgun (WGS) entry which is preliminary data.</text>
</comment>
<dbReference type="OrthoDB" id="10443977at2759"/>
<dbReference type="EMBL" id="RSCD01000018">
    <property type="protein sequence ID" value="RSH86945.1"/>
    <property type="molecule type" value="Genomic_DNA"/>
</dbReference>
<name>A0A427Y785_9TREE</name>
<evidence type="ECO:0000256" key="1">
    <source>
        <dbReference type="SAM" id="MobiDB-lite"/>
    </source>
</evidence>
<reference evidence="2 3" key="1">
    <citation type="submission" date="2018-11" db="EMBL/GenBank/DDBJ databases">
        <title>Genome sequence of Saitozyma podzolica DSM 27192.</title>
        <authorList>
            <person name="Aliyu H."/>
            <person name="Gorte O."/>
            <person name="Ochsenreither K."/>
        </authorList>
    </citation>
    <scope>NUCLEOTIDE SEQUENCE [LARGE SCALE GENOMIC DNA]</scope>
    <source>
        <strain evidence="2 3">DSM 27192</strain>
    </source>
</reference>
<dbReference type="Proteomes" id="UP000279259">
    <property type="component" value="Unassembled WGS sequence"/>
</dbReference>
<feature type="region of interest" description="Disordered" evidence="1">
    <location>
        <begin position="1"/>
        <end position="30"/>
    </location>
</feature>
<proteinExistence type="predicted"/>
<accession>A0A427Y785</accession>
<evidence type="ECO:0000313" key="2">
    <source>
        <dbReference type="EMBL" id="RSH86945.1"/>
    </source>
</evidence>
<sequence>MPSTRSRSTDDAAEAPTSKRSRRSTSETANKDVVKIHSRYKDQTASFRLISSDDVAFYLDRAYIAGHSRVLNDMLKVSTGSESSPELRFADLEQEHSKVLELLLDLWHGLPLPDIFEHPTLEDVQGCANAIRRAGSWHWLGDSDLGASTPLDSFVQKWSAFYVASWSMKDFRDIPQHFTLALMRATIAAKRPLWKDTDWKTVAKTFTADRVKDSKAYH</sequence>
<keyword evidence="3" id="KW-1185">Reference proteome</keyword>
<organism evidence="2 3">
    <name type="scientific">Saitozyma podzolica</name>
    <dbReference type="NCBI Taxonomy" id="1890683"/>
    <lineage>
        <taxon>Eukaryota</taxon>
        <taxon>Fungi</taxon>
        <taxon>Dikarya</taxon>
        <taxon>Basidiomycota</taxon>
        <taxon>Agaricomycotina</taxon>
        <taxon>Tremellomycetes</taxon>
        <taxon>Tremellales</taxon>
        <taxon>Trimorphomycetaceae</taxon>
        <taxon>Saitozyma</taxon>
    </lineage>
</organism>
<evidence type="ECO:0000313" key="3">
    <source>
        <dbReference type="Proteomes" id="UP000279259"/>
    </source>
</evidence>
<evidence type="ECO:0008006" key="4">
    <source>
        <dbReference type="Google" id="ProtNLM"/>
    </source>
</evidence>
<protein>
    <recommendedName>
        <fullName evidence="4">BTB domain-containing protein</fullName>
    </recommendedName>
</protein>
<gene>
    <name evidence="2" type="ORF">EHS25_003432</name>
</gene>
<dbReference type="AlphaFoldDB" id="A0A427Y785"/>